<gene>
    <name evidence="1" type="ORF">ATY31_00505</name>
</gene>
<organism evidence="1 2">
    <name type="scientific">Sinorhizobium americanum</name>
    <dbReference type="NCBI Taxonomy" id="194963"/>
    <lineage>
        <taxon>Bacteria</taxon>
        <taxon>Pseudomonadati</taxon>
        <taxon>Pseudomonadota</taxon>
        <taxon>Alphaproteobacteria</taxon>
        <taxon>Hyphomicrobiales</taxon>
        <taxon>Rhizobiaceae</taxon>
        <taxon>Sinorhizobium/Ensifer group</taxon>
        <taxon>Sinorhizobium</taxon>
    </lineage>
</organism>
<sequence>MIAVDGYEPLHRFYTVAKNIINEKLRIKAKEYREAINSGIETTYIVHNTKIAAKFVVYDLFSEEGRSSIQILCSNGSKVNLGFELFYPRERVSRESSMFSDARLEQQNLGVFKRHEYIFGLQSLDAPYWHDSFLRSKVFVGGSGGRLLPAASGAIDTIPVINWHVGSVDVGKLRILVNSLDMLKEAYTALKGINVGGDSKAIEALIEDEVYTERPRALLNMLSPYDGCPVVAPAEWMKKFRGAESEEQTQLGRMFSGQSPRDCILELWREDPFLTKAEFKSRLFPEMSIRQFELHWKQASEINPEITKPGRRGGKS</sequence>
<protein>
    <submittedName>
        <fullName evidence="1">Uncharacterized protein</fullName>
    </submittedName>
</protein>
<comment type="caution">
    <text evidence="1">The sequence shown here is derived from an EMBL/GenBank/DDBJ whole genome shotgun (WGS) entry which is preliminary data.</text>
</comment>
<evidence type="ECO:0000313" key="1">
    <source>
        <dbReference type="EMBL" id="POH35751.1"/>
    </source>
</evidence>
<dbReference type="EMBL" id="LODU01000001">
    <property type="protein sequence ID" value="POH35751.1"/>
    <property type="molecule type" value="Genomic_DNA"/>
</dbReference>
<name>A0A2S3YVV2_9HYPH</name>
<dbReference type="RefSeq" id="WP_097526803.1">
    <property type="nucleotide sequence ID" value="NZ_LODU01000001.1"/>
</dbReference>
<proteinExistence type="predicted"/>
<dbReference type="AlphaFoldDB" id="A0A2S3YVV2"/>
<dbReference type="Proteomes" id="UP000237511">
    <property type="component" value="Unassembled WGS sequence"/>
</dbReference>
<accession>A0A2S3YVV2</accession>
<evidence type="ECO:0000313" key="2">
    <source>
        <dbReference type="Proteomes" id="UP000237511"/>
    </source>
</evidence>
<reference evidence="1 2" key="1">
    <citation type="journal article" date="2014" name="Syst. Appl. Microbiol.">
        <title>Microsymbionts of Phaseolus vulgaris in acid and alkaline soils of Mexico.</title>
        <authorList>
            <person name="Verastegui-Valdes M.M."/>
            <person name="Zhang Y.J."/>
            <person name="Rivera-Orduna F.N."/>
            <person name="Cheng H.P."/>
            <person name="Sui X.H."/>
            <person name="Wang E.T."/>
        </authorList>
    </citation>
    <scope>NUCLEOTIDE SEQUENCE [LARGE SCALE GENOMIC DNA]</scope>
    <source>
        <strain evidence="1 2">FG01</strain>
    </source>
</reference>